<dbReference type="AlphaFoldDB" id="A0A9P8MWS2"/>
<reference evidence="3" key="1">
    <citation type="submission" date="2021-09" db="EMBL/GenBank/DDBJ databases">
        <title>A high-quality genome of the endoparasitic fungus Hirsutella rhossiliensis with a comparison of Hirsutella genomes reveals transposable elements contributing to genome size variation.</title>
        <authorList>
            <person name="Lin R."/>
            <person name="Jiao Y."/>
            <person name="Sun X."/>
            <person name="Ling J."/>
            <person name="Xie B."/>
            <person name="Cheng X."/>
        </authorList>
    </citation>
    <scope>NUCLEOTIDE SEQUENCE</scope>
    <source>
        <strain evidence="3">HR02</strain>
    </source>
</reference>
<dbReference type="Proteomes" id="UP000824596">
    <property type="component" value="Unassembled WGS sequence"/>
</dbReference>
<feature type="coiled-coil region" evidence="1">
    <location>
        <begin position="508"/>
        <end position="542"/>
    </location>
</feature>
<feature type="compositionally biased region" description="Basic and acidic residues" evidence="2">
    <location>
        <begin position="601"/>
        <end position="614"/>
    </location>
</feature>
<evidence type="ECO:0000313" key="3">
    <source>
        <dbReference type="EMBL" id="KAH0961646.1"/>
    </source>
</evidence>
<sequence length="834" mass="96144">MLSRHRSESRTSNVSKKRTDAHKPRLRPDPERKMLAMHQVAQYWNECIQIAEDERNQANWEIERLQRRLQRQDLMLSESRSLLKKKECELEDAERHCHQLEENYSHRTSENQRLSGEVETLRSQLFESQTRATELRDKQRQIRDKLNEAIHEQQDLYKRSQTFYEDSMSELRKENEKRVAESTKVDEALEKGRQKREEMMRCLQELRDKMDRENRLKEETISELRRRVQEQEDNIRHEREVTESLRRQIELQEVTQHTIEDMASQMESLLKDCTEKTLNEQRIQGIGDAISTQVVSSIADVACNQERAEQRITGFGFACGRELSDIKRLLGDQDDNRAASQALEEEGKHQIRDALENLESRMRTALDTFQRIEQFLEERFQQEFQFREDEIQRRQADLDTKLAGRDERVGHLEQQLQLTSEAYAAKVEALANNRASSDEDVQNALHKVFTEFRSNLDEGFFQEKERSEEHLRQNQTALAALESQLRAVNDHLTVAKGNGSQNGAESSVHDGNALVSKLQRQVRDLEKQAKATEELRGRWQRDIQTVDALRGQLREIQHRVPQMERFDMTLGKMARMNEILHSTAQYLTHERHWALQHLEKAEAADGSRDDHSADEADAQSQGRQHPTNDRLVTSIEIESLTTQGNPDAGLDDDCDLEEAPFFRRKVTVYSPAGEVLSPSPPPSVHQEQMRRRGAAQPRSILKLSATSSQDAIRLQEQATRINLHQSQYNRPVVGRDRVAAASAVVEQIRAELVPSERSHLAWSLPTVADFERDGRFACMNESQKSADMAKRRLQGTDDAPSVGGKRAKLDADASVMGSSVQAGDDAPQHETHVE</sequence>
<comment type="caution">
    <text evidence="3">The sequence shown here is derived from an EMBL/GenBank/DDBJ whole genome shotgun (WGS) entry which is preliminary data.</text>
</comment>
<protein>
    <submittedName>
        <fullName evidence="3">Uncharacterized protein</fullName>
    </submittedName>
</protein>
<feature type="compositionally biased region" description="Basic and acidic residues" evidence="2">
    <location>
        <begin position="17"/>
        <end position="31"/>
    </location>
</feature>
<evidence type="ECO:0000256" key="2">
    <source>
        <dbReference type="SAM" id="MobiDB-lite"/>
    </source>
</evidence>
<feature type="region of interest" description="Disordered" evidence="2">
    <location>
        <begin position="1"/>
        <end position="31"/>
    </location>
</feature>
<feature type="region of interest" description="Disordered" evidence="2">
    <location>
        <begin position="782"/>
        <end position="834"/>
    </location>
</feature>
<proteinExistence type="predicted"/>
<feature type="coiled-coil region" evidence="1">
    <location>
        <begin position="189"/>
        <end position="248"/>
    </location>
</feature>
<evidence type="ECO:0000256" key="1">
    <source>
        <dbReference type="SAM" id="Coils"/>
    </source>
</evidence>
<organism evidence="3 4">
    <name type="scientific">Hirsutella rhossiliensis</name>
    <dbReference type="NCBI Taxonomy" id="111463"/>
    <lineage>
        <taxon>Eukaryota</taxon>
        <taxon>Fungi</taxon>
        <taxon>Dikarya</taxon>
        <taxon>Ascomycota</taxon>
        <taxon>Pezizomycotina</taxon>
        <taxon>Sordariomycetes</taxon>
        <taxon>Hypocreomycetidae</taxon>
        <taxon>Hypocreales</taxon>
        <taxon>Ophiocordycipitaceae</taxon>
        <taxon>Hirsutella</taxon>
    </lineage>
</organism>
<accession>A0A9P8MWS2</accession>
<dbReference type="GeneID" id="68356853"/>
<feature type="coiled-coil region" evidence="1">
    <location>
        <begin position="48"/>
        <end position="152"/>
    </location>
</feature>
<gene>
    <name evidence="3" type="ORF">HRG_07724</name>
</gene>
<keyword evidence="1" id="KW-0175">Coiled coil</keyword>
<feature type="region of interest" description="Disordered" evidence="2">
    <location>
        <begin position="672"/>
        <end position="698"/>
    </location>
</feature>
<dbReference type="RefSeq" id="XP_044719159.1">
    <property type="nucleotide sequence ID" value="XM_044866195.1"/>
</dbReference>
<feature type="region of interest" description="Disordered" evidence="2">
    <location>
        <begin position="601"/>
        <end position="631"/>
    </location>
</feature>
<keyword evidence="4" id="KW-1185">Reference proteome</keyword>
<dbReference type="OrthoDB" id="4848543at2759"/>
<name>A0A9P8MWS2_9HYPO</name>
<evidence type="ECO:0000313" key="4">
    <source>
        <dbReference type="Proteomes" id="UP000824596"/>
    </source>
</evidence>
<dbReference type="EMBL" id="JAIZPD010000008">
    <property type="protein sequence ID" value="KAH0961646.1"/>
    <property type="molecule type" value="Genomic_DNA"/>
</dbReference>